<evidence type="ECO:0008006" key="4">
    <source>
        <dbReference type="Google" id="ProtNLM"/>
    </source>
</evidence>
<sequence length="465" mass="50179">MAWSETEPGQWSSDSGLLLENRPGIGPYVYSEELEDEIPDSGLPLADFFKNPLLSVVTVDPDTGKLPVSLMPPIAITDLFPVNSQAEMLGLSAQKGDLAIRNDLPGAPAFILTGDDSTYLGNWKEITVRYISWNHIQGVPSQFPPADHNHNLLYYLKSEIDSALSQKRNTGNIPAIEITEDTNHRFATDTEKTKWNTSADWPNIQNKPTAFPPTNHNHNTDYYTKPELDSALSQKRNTGNIPATDVIEDSFHRFVTDAQIATWNSGGSSAGGFDVGDVKTSARNTPPTGWLQANGQTIGNLSSGANRVGAEYQNLYILLWNDWSNTVLPIQNSTGSATVRGVSAIADWDAGKRLPIPNMAGRTAIGSGTGTGLTPRAVGETFGEEAHTLTLPEIPNHDHGGGVHNHQIYRANFTMSGGGISIAVGYSSTSTTGTRNSAAIIQAQGAGLPHNNIQPSLVLNYFIKY</sequence>
<evidence type="ECO:0000313" key="2">
    <source>
        <dbReference type="EMBL" id="EQA71716.1"/>
    </source>
</evidence>
<name>T0GWL7_9LEPT</name>
<dbReference type="EMBL" id="AKWY02000020">
    <property type="protein sequence ID" value="EQA71716.1"/>
    <property type="molecule type" value="Genomic_DNA"/>
</dbReference>
<accession>T0GWL7</accession>
<dbReference type="RefSeq" id="WP_017213344.1">
    <property type="nucleotide sequence ID" value="NZ_AKWY02000020.1"/>
</dbReference>
<dbReference type="AlphaFoldDB" id="T0GWL7"/>
<dbReference type="GeneID" id="23202000"/>
<reference evidence="2 3" key="1">
    <citation type="submission" date="2013-05" db="EMBL/GenBank/DDBJ databases">
        <authorList>
            <person name="Harkins D.M."/>
            <person name="Durkin A.S."/>
            <person name="Brinkac L.M."/>
            <person name="Haft D.H."/>
            <person name="Selengut J.D."/>
            <person name="Sanka R."/>
            <person name="DePew J."/>
            <person name="Purushe J."/>
            <person name="Hartskeerl R.A."/>
            <person name="Ahmed A."/>
            <person name="van der Linden H."/>
            <person name="Goris M.G.A."/>
            <person name="Vinetz J.M."/>
            <person name="Sutton G.G."/>
            <person name="Nierman W.C."/>
            <person name="Fouts D.E."/>
        </authorList>
    </citation>
    <scope>NUCLEOTIDE SEQUENCE [LARGE SCALE GENOMIC DNA]</scope>
    <source>
        <strain evidence="2 3">CZ214</strain>
    </source>
</reference>
<evidence type="ECO:0000313" key="3">
    <source>
        <dbReference type="Proteomes" id="UP000015442"/>
    </source>
</evidence>
<feature type="region of interest" description="Disordered" evidence="1">
    <location>
        <begin position="193"/>
        <end position="217"/>
    </location>
</feature>
<proteinExistence type="predicted"/>
<comment type="caution">
    <text evidence="2">The sequence shown here is derived from an EMBL/GenBank/DDBJ whole genome shotgun (WGS) entry which is preliminary data.</text>
</comment>
<dbReference type="Proteomes" id="UP000015442">
    <property type="component" value="Unassembled WGS sequence"/>
</dbReference>
<protein>
    <recommendedName>
        <fullName evidence="4">Phage tail collar domain protein</fullName>
    </recommendedName>
</protein>
<organism evidence="2 3">
    <name type="scientific">Leptospira noguchii serovar Panama str. CZ214</name>
    <dbReference type="NCBI Taxonomy" id="1001595"/>
    <lineage>
        <taxon>Bacteria</taxon>
        <taxon>Pseudomonadati</taxon>
        <taxon>Spirochaetota</taxon>
        <taxon>Spirochaetia</taxon>
        <taxon>Leptospirales</taxon>
        <taxon>Leptospiraceae</taxon>
        <taxon>Leptospira</taxon>
    </lineage>
</organism>
<gene>
    <name evidence="2" type="ORF">LEP1GSC059_1126</name>
</gene>
<dbReference type="SUPFAM" id="SSF88874">
    <property type="entry name" value="Receptor-binding domain of short tail fibre protein gp12"/>
    <property type="match status" value="1"/>
</dbReference>
<feature type="compositionally biased region" description="Polar residues" evidence="1">
    <location>
        <begin position="195"/>
        <end position="217"/>
    </location>
</feature>
<evidence type="ECO:0000256" key="1">
    <source>
        <dbReference type="SAM" id="MobiDB-lite"/>
    </source>
</evidence>